<evidence type="ECO:0000313" key="10">
    <source>
        <dbReference type="Proteomes" id="UP000800981"/>
    </source>
</evidence>
<evidence type="ECO:0000256" key="7">
    <source>
        <dbReference type="RuleBase" id="RU363032"/>
    </source>
</evidence>
<evidence type="ECO:0000256" key="3">
    <source>
        <dbReference type="ARBA" id="ARBA00022475"/>
    </source>
</evidence>
<comment type="subcellular location">
    <subcellularLocation>
        <location evidence="1 7">Cell membrane</location>
        <topology evidence="1 7">Multi-pass membrane protein</topology>
    </subcellularLocation>
</comment>
<comment type="similarity">
    <text evidence="7">Belongs to the binding-protein-dependent transport system permease family.</text>
</comment>
<comment type="caution">
    <text evidence="9">The sequence shown here is derived from an EMBL/GenBank/DDBJ whole genome shotgun (WGS) entry which is preliminary data.</text>
</comment>
<evidence type="ECO:0000256" key="5">
    <source>
        <dbReference type="ARBA" id="ARBA00022989"/>
    </source>
</evidence>
<evidence type="ECO:0000313" key="9">
    <source>
        <dbReference type="EMBL" id="NHC16278.1"/>
    </source>
</evidence>
<keyword evidence="5 7" id="KW-1133">Transmembrane helix</keyword>
<evidence type="ECO:0000259" key="8">
    <source>
        <dbReference type="PROSITE" id="PS50928"/>
    </source>
</evidence>
<dbReference type="PROSITE" id="PS50928">
    <property type="entry name" value="ABC_TM1"/>
    <property type="match status" value="1"/>
</dbReference>
<dbReference type="CDD" id="cd06261">
    <property type="entry name" value="TM_PBP2"/>
    <property type="match status" value="1"/>
</dbReference>
<dbReference type="Proteomes" id="UP000800981">
    <property type="component" value="Unassembled WGS sequence"/>
</dbReference>
<keyword evidence="3" id="KW-1003">Cell membrane</keyword>
<name>A0ABX0H4E5_9ACTN</name>
<keyword evidence="2 7" id="KW-0813">Transport</keyword>
<evidence type="ECO:0000256" key="1">
    <source>
        <dbReference type="ARBA" id="ARBA00004651"/>
    </source>
</evidence>
<accession>A0ABX0H4E5</accession>
<gene>
    <name evidence="9" type="ORF">G9H71_21060</name>
</gene>
<keyword evidence="6 7" id="KW-0472">Membrane</keyword>
<feature type="domain" description="ABC transmembrane type-1" evidence="8">
    <location>
        <begin position="93"/>
        <end position="273"/>
    </location>
</feature>
<feature type="transmembrane region" description="Helical" evidence="7">
    <location>
        <begin position="249"/>
        <end position="273"/>
    </location>
</feature>
<reference evidence="9 10" key="1">
    <citation type="submission" date="2020-03" db="EMBL/GenBank/DDBJ databases">
        <title>Two novel Motilibacter sp.</title>
        <authorList>
            <person name="Liu S."/>
        </authorList>
    </citation>
    <scope>NUCLEOTIDE SEQUENCE [LARGE SCALE GENOMIC DNA]</scope>
    <source>
        <strain evidence="9 10">E257</strain>
    </source>
</reference>
<keyword evidence="4 7" id="KW-0812">Transmembrane</keyword>
<dbReference type="InterPro" id="IPR000515">
    <property type="entry name" value="MetI-like"/>
</dbReference>
<keyword evidence="10" id="KW-1185">Reference proteome</keyword>
<dbReference type="EMBL" id="JAANNP010000123">
    <property type="protein sequence ID" value="NHC16278.1"/>
    <property type="molecule type" value="Genomic_DNA"/>
</dbReference>
<dbReference type="Gene3D" id="1.10.3720.10">
    <property type="entry name" value="MetI-like"/>
    <property type="match status" value="1"/>
</dbReference>
<feature type="transmembrane region" description="Helical" evidence="7">
    <location>
        <begin position="44"/>
        <end position="64"/>
    </location>
</feature>
<protein>
    <submittedName>
        <fullName evidence="9">ABC transporter permease</fullName>
    </submittedName>
</protein>
<feature type="transmembrane region" description="Helical" evidence="7">
    <location>
        <begin position="100"/>
        <end position="121"/>
    </location>
</feature>
<dbReference type="SUPFAM" id="SSF161098">
    <property type="entry name" value="MetI-like"/>
    <property type="match status" value="1"/>
</dbReference>
<dbReference type="PANTHER" id="PTHR30151:SF38">
    <property type="entry name" value="ALIPHATIC SULFONATES TRANSPORT PERMEASE PROTEIN SSUC-RELATED"/>
    <property type="match status" value="1"/>
</dbReference>
<organism evidence="9 10">
    <name type="scientific">Motilibacter deserti</name>
    <dbReference type="NCBI Taxonomy" id="2714956"/>
    <lineage>
        <taxon>Bacteria</taxon>
        <taxon>Bacillati</taxon>
        <taxon>Actinomycetota</taxon>
        <taxon>Actinomycetes</taxon>
        <taxon>Motilibacterales</taxon>
        <taxon>Motilibacteraceae</taxon>
        <taxon>Motilibacter</taxon>
    </lineage>
</organism>
<feature type="transmembrane region" description="Helical" evidence="7">
    <location>
        <begin position="203"/>
        <end position="229"/>
    </location>
</feature>
<feature type="transmembrane region" description="Helical" evidence="7">
    <location>
        <begin position="133"/>
        <end position="153"/>
    </location>
</feature>
<evidence type="ECO:0000256" key="2">
    <source>
        <dbReference type="ARBA" id="ARBA00022448"/>
    </source>
</evidence>
<evidence type="ECO:0000256" key="4">
    <source>
        <dbReference type="ARBA" id="ARBA00022692"/>
    </source>
</evidence>
<sequence length="290" mass="31087">MCAPRRRGDEVTATVETPVRSGAAPVEERAVAPARRRRSRTGPLRYLSLLGLLAVWQVATWAGWTSPDTLPGPAKVASAAWDLWSSGALVDALGVSLQRVLIGTAIGLVAGLGLGLLSGFSRKAELVVDAPVQAFRAVPFTALVPLFILWFGVDETPKVAIVAVGVAFPVYINTFAGIRDVDSKLVDVARVYRLSRLQIARRVLLPGALPSLLVGLRFALTLAWIAVIVAEQLNASAGIGFLLTQARQFLQADVMVVCIALYATLGLLTDLLVRAVERRVLVWRQAYSGN</sequence>
<dbReference type="Pfam" id="PF00528">
    <property type="entry name" value="BPD_transp_1"/>
    <property type="match status" value="1"/>
</dbReference>
<feature type="transmembrane region" description="Helical" evidence="7">
    <location>
        <begin position="159"/>
        <end position="178"/>
    </location>
</feature>
<dbReference type="PANTHER" id="PTHR30151">
    <property type="entry name" value="ALKANE SULFONATE ABC TRANSPORTER-RELATED, MEMBRANE SUBUNIT"/>
    <property type="match status" value="1"/>
</dbReference>
<proteinExistence type="inferred from homology"/>
<dbReference type="InterPro" id="IPR035906">
    <property type="entry name" value="MetI-like_sf"/>
</dbReference>
<evidence type="ECO:0000256" key="6">
    <source>
        <dbReference type="ARBA" id="ARBA00023136"/>
    </source>
</evidence>